<reference evidence="2 3" key="1">
    <citation type="submission" date="2019-03" db="EMBL/GenBank/DDBJ databases">
        <title>Bradyrhizobium strains diversity isolated from Chamaecrista fasciculata.</title>
        <authorList>
            <person name="Urquiaga M.C.O."/>
            <person name="Hungria M."/>
            <person name="Delamuta J.R.M."/>
        </authorList>
    </citation>
    <scope>NUCLEOTIDE SEQUENCE [LARGE SCALE GENOMIC DNA]</scope>
    <source>
        <strain evidence="2 3">CNPSo 3424</strain>
    </source>
</reference>
<sequence length="65" mass="6773">MSPGGAALPPPLAGEGWGEGASAMRPSPRGESPPGVLGTMLRIARRAGQVHRRRRYSSTQFTATA</sequence>
<name>A0A4Y9KXQ5_9BRAD</name>
<evidence type="ECO:0000313" key="2">
    <source>
        <dbReference type="EMBL" id="TFV35306.1"/>
    </source>
</evidence>
<comment type="caution">
    <text evidence="2">The sequence shown here is derived from an EMBL/GenBank/DDBJ whole genome shotgun (WGS) entry which is preliminary data.</text>
</comment>
<proteinExistence type="predicted"/>
<feature type="region of interest" description="Disordered" evidence="1">
    <location>
        <begin position="1"/>
        <end position="36"/>
    </location>
</feature>
<dbReference type="Proteomes" id="UP000298225">
    <property type="component" value="Unassembled WGS sequence"/>
</dbReference>
<feature type="region of interest" description="Disordered" evidence="1">
    <location>
        <begin position="46"/>
        <end position="65"/>
    </location>
</feature>
<evidence type="ECO:0000313" key="3">
    <source>
        <dbReference type="Proteomes" id="UP000298225"/>
    </source>
</evidence>
<dbReference type="AlphaFoldDB" id="A0A4Y9KXQ5"/>
<protein>
    <submittedName>
        <fullName evidence="2">Uncharacterized protein</fullName>
    </submittedName>
</protein>
<accession>A0A4Y9KXQ5</accession>
<keyword evidence="3" id="KW-1185">Reference proteome</keyword>
<dbReference type="EMBL" id="SPQU01000015">
    <property type="protein sequence ID" value="TFV35306.1"/>
    <property type="molecule type" value="Genomic_DNA"/>
</dbReference>
<evidence type="ECO:0000256" key="1">
    <source>
        <dbReference type="SAM" id="MobiDB-lite"/>
    </source>
</evidence>
<organism evidence="2 3">
    <name type="scientific">Bradyrhizobium frederickii</name>
    <dbReference type="NCBI Taxonomy" id="2560054"/>
    <lineage>
        <taxon>Bacteria</taxon>
        <taxon>Pseudomonadati</taxon>
        <taxon>Pseudomonadota</taxon>
        <taxon>Alphaproteobacteria</taxon>
        <taxon>Hyphomicrobiales</taxon>
        <taxon>Nitrobacteraceae</taxon>
        <taxon>Bradyrhizobium</taxon>
    </lineage>
</organism>
<feature type="compositionally biased region" description="Basic residues" evidence="1">
    <location>
        <begin position="46"/>
        <end position="56"/>
    </location>
</feature>
<gene>
    <name evidence="2" type="ORF">E4K66_27710</name>
</gene>